<sequence>MRLILLLTAALALAACSIKSNRPDYQYPNGSDATGADWPELAVTSELAAAGQGVTQTAKDNQAATERLAVRARALRARAARLQRDVAN</sequence>
<dbReference type="Proteomes" id="UP000628017">
    <property type="component" value="Unassembled WGS sequence"/>
</dbReference>
<dbReference type="RefSeq" id="WP_188672208.1">
    <property type="nucleotide sequence ID" value="NZ_BMKA01000002.1"/>
</dbReference>
<proteinExistence type="predicted"/>
<organism evidence="1 2">
    <name type="scientific">Neptunicoccus cionae</name>
    <dbReference type="NCBI Taxonomy" id="2035344"/>
    <lineage>
        <taxon>Bacteria</taxon>
        <taxon>Pseudomonadati</taxon>
        <taxon>Pseudomonadota</taxon>
        <taxon>Alphaproteobacteria</taxon>
        <taxon>Rhodobacterales</taxon>
        <taxon>Paracoccaceae</taxon>
        <taxon>Neptunicoccus</taxon>
    </lineage>
</organism>
<keyword evidence="2" id="KW-1185">Reference proteome</keyword>
<evidence type="ECO:0000313" key="1">
    <source>
        <dbReference type="EMBL" id="GGA14025.1"/>
    </source>
</evidence>
<reference evidence="1" key="2">
    <citation type="submission" date="2020-09" db="EMBL/GenBank/DDBJ databases">
        <authorList>
            <person name="Sun Q."/>
            <person name="Zhou Y."/>
        </authorList>
    </citation>
    <scope>NUCLEOTIDE SEQUENCE</scope>
    <source>
        <strain evidence="1">CGMCC 1.15880</strain>
    </source>
</reference>
<accession>A0A916QVH9</accession>
<dbReference type="EMBL" id="BMKA01000002">
    <property type="protein sequence ID" value="GGA14025.1"/>
    <property type="molecule type" value="Genomic_DNA"/>
</dbReference>
<evidence type="ECO:0000313" key="2">
    <source>
        <dbReference type="Proteomes" id="UP000628017"/>
    </source>
</evidence>
<name>A0A916QVH9_9RHOB</name>
<dbReference type="AlphaFoldDB" id="A0A916QVH9"/>
<gene>
    <name evidence="1" type="ORF">GCM10011498_12650</name>
</gene>
<comment type="caution">
    <text evidence="1">The sequence shown here is derived from an EMBL/GenBank/DDBJ whole genome shotgun (WGS) entry which is preliminary data.</text>
</comment>
<reference evidence="1" key="1">
    <citation type="journal article" date="2014" name="Int. J. Syst. Evol. Microbiol.">
        <title>Complete genome sequence of Corynebacterium casei LMG S-19264T (=DSM 44701T), isolated from a smear-ripened cheese.</title>
        <authorList>
            <consortium name="US DOE Joint Genome Institute (JGI-PGF)"/>
            <person name="Walter F."/>
            <person name="Albersmeier A."/>
            <person name="Kalinowski J."/>
            <person name="Ruckert C."/>
        </authorList>
    </citation>
    <scope>NUCLEOTIDE SEQUENCE</scope>
    <source>
        <strain evidence="1">CGMCC 1.15880</strain>
    </source>
</reference>
<protein>
    <submittedName>
        <fullName evidence="1">Uncharacterized protein</fullName>
    </submittedName>
</protein>
<dbReference type="PROSITE" id="PS51257">
    <property type="entry name" value="PROKAR_LIPOPROTEIN"/>
    <property type="match status" value="1"/>
</dbReference>